<evidence type="ECO:0000313" key="2">
    <source>
        <dbReference type="Proteomes" id="UP000092600"/>
    </source>
</evidence>
<accession>A0A199V005</accession>
<dbReference type="PANTHER" id="PTHR35709">
    <property type="entry name" value="PROTEIN PROTON GRADIENT REGULATION 5, CHLOROPLASTIC"/>
    <property type="match status" value="1"/>
</dbReference>
<dbReference type="GO" id="GO:0009773">
    <property type="term" value="P:photosynthetic electron transport in photosystem I"/>
    <property type="evidence" value="ECO:0007669"/>
    <property type="project" value="InterPro"/>
</dbReference>
<dbReference type="GeneID" id="109727065"/>
<organism evidence="1 2">
    <name type="scientific">Ananas comosus</name>
    <name type="common">Pineapple</name>
    <name type="synonym">Ananas ananas</name>
    <dbReference type="NCBI Taxonomy" id="4615"/>
    <lineage>
        <taxon>Eukaryota</taxon>
        <taxon>Viridiplantae</taxon>
        <taxon>Streptophyta</taxon>
        <taxon>Embryophyta</taxon>
        <taxon>Tracheophyta</taxon>
        <taxon>Spermatophyta</taxon>
        <taxon>Magnoliopsida</taxon>
        <taxon>Liliopsida</taxon>
        <taxon>Poales</taxon>
        <taxon>Bromeliaceae</taxon>
        <taxon>Bromelioideae</taxon>
        <taxon>Ananas</taxon>
    </lineage>
</organism>
<dbReference type="GO" id="GO:0009055">
    <property type="term" value="F:electron transfer activity"/>
    <property type="evidence" value="ECO:0007669"/>
    <property type="project" value="TreeGrafter"/>
</dbReference>
<sequence>MAAASLSPAAAAGFGSSFLGGGDRVATPRVPAVRRVAAARPTRPRPRMGNVNEGKGLFAPIVVLVRNVVGRKRFNQLRGKVIALHSQVITEFCKTIGADSKQRQGLIRLAKKNGEKLGFLA</sequence>
<evidence type="ECO:0000313" key="4">
    <source>
        <dbReference type="RefSeq" id="XP_020112534.1"/>
    </source>
</evidence>
<evidence type="ECO:0000313" key="3">
    <source>
        <dbReference type="Proteomes" id="UP000515123"/>
    </source>
</evidence>
<gene>
    <name evidence="4" type="primary">LOC109727065</name>
    <name evidence="1" type="ORF">ACMD2_03770</name>
</gene>
<dbReference type="Gramene" id="Aco006948.1.mrna1">
    <property type="protein sequence ID" value="Aco006948.1.mrna1"/>
    <property type="gene ID" value="Aco006948.1.path1"/>
</dbReference>
<name>A0A199V005_ANACO</name>
<dbReference type="EMBL" id="LSRQ01003932">
    <property type="protein sequence ID" value="OAY70402.1"/>
    <property type="molecule type" value="Genomic_DNA"/>
</dbReference>
<dbReference type="Proteomes" id="UP000092600">
    <property type="component" value="Unassembled WGS sequence"/>
</dbReference>
<keyword evidence="3" id="KW-1185">Reference proteome</keyword>
<dbReference type="AlphaFoldDB" id="A0A199V005"/>
<dbReference type="Proteomes" id="UP000515123">
    <property type="component" value="Linkage group 22"/>
</dbReference>
<dbReference type="GO" id="GO:0009507">
    <property type="term" value="C:chloroplast"/>
    <property type="evidence" value="ECO:0007669"/>
    <property type="project" value="TreeGrafter"/>
</dbReference>
<reference evidence="1 2" key="1">
    <citation type="journal article" date="2016" name="DNA Res.">
        <title>The draft genome of MD-2 pineapple using hybrid error correction of long reads.</title>
        <authorList>
            <person name="Redwan R.M."/>
            <person name="Saidin A."/>
            <person name="Kumar S.V."/>
        </authorList>
    </citation>
    <scope>NUCLEOTIDE SEQUENCE [LARGE SCALE GENOMIC DNA]</scope>
    <source>
        <strain evidence="2">cv. MD2</strain>
        <tissue evidence="1">Leaf</tissue>
    </source>
</reference>
<protein>
    <submittedName>
        <fullName evidence="1 4">Protein PROTON GRADIENT REGULATION 5, chloroplastic</fullName>
    </submittedName>
</protein>
<dbReference type="STRING" id="4615.A0A199V005"/>
<proteinExistence type="predicted"/>
<dbReference type="GO" id="GO:0009644">
    <property type="term" value="P:response to high light intensity"/>
    <property type="evidence" value="ECO:0007669"/>
    <property type="project" value="InterPro"/>
</dbReference>
<dbReference type="RefSeq" id="XP_020112534.1">
    <property type="nucleotide sequence ID" value="XM_020256945.1"/>
</dbReference>
<reference evidence="4" key="2">
    <citation type="submission" date="2025-04" db="UniProtKB">
        <authorList>
            <consortium name="RefSeq"/>
        </authorList>
    </citation>
    <scope>IDENTIFICATION</scope>
    <source>
        <tissue evidence="4">Leaf</tissue>
    </source>
</reference>
<evidence type="ECO:0000313" key="1">
    <source>
        <dbReference type="EMBL" id="OAY70402.1"/>
    </source>
</evidence>
<dbReference type="OrthoDB" id="26525at2759"/>
<dbReference type="InterPro" id="IPR037497">
    <property type="entry name" value="PGR5"/>
</dbReference>
<dbReference type="PANTHER" id="PTHR35709:SF1">
    <property type="entry name" value="PROTEIN PROTON GRADIENT REGULATION 5, CHLOROPLASTIC"/>
    <property type="match status" value="1"/>
</dbReference>